<protein>
    <submittedName>
        <fullName evidence="2">Uncharacterized protein</fullName>
    </submittedName>
</protein>
<dbReference type="AlphaFoldDB" id="A0AAQ3U451"/>
<proteinExistence type="predicted"/>
<accession>A0AAQ3U451</accession>
<evidence type="ECO:0000313" key="2">
    <source>
        <dbReference type="EMBL" id="WVZ84484.1"/>
    </source>
</evidence>
<dbReference type="Proteomes" id="UP001341281">
    <property type="component" value="Chromosome 07"/>
</dbReference>
<gene>
    <name evidence="2" type="ORF">U9M48_031514</name>
</gene>
<feature type="coiled-coil region" evidence="1">
    <location>
        <begin position="69"/>
        <end position="103"/>
    </location>
</feature>
<reference evidence="2 3" key="1">
    <citation type="submission" date="2024-02" db="EMBL/GenBank/DDBJ databases">
        <title>High-quality chromosome-scale genome assembly of Pensacola bahiagrass (Paspalum notatum Flugge var. saurae).</title>
        <authorList>
            <person name="Vega J.M."/>
            <person name="Podio M."/>
            <person name="Orjuela J."/>
            <person name="Siena L.A."/>
            <person name="Pessino S.C."/>
            <person name="Combes M.C."/>
            <person name="Mariac C."/>
            <person name="Albertini E."/>
            <person name="Pupilli F."/>
            <person name="Ortiz J.P.A."/>
            <person name="Leblanc O."/>
        </authorList>
    </citation>
    <scope>NUCLEOTIDE SEQUENCE [LARGE SCALE GENOMIC DNA]</scope>
    <source>
        <strain evidence="2">R1</strain>
        <tissue evidence="2">Leaf</tissue>
    </source>
</reference>
<evidence type="ECO:0000256" key="1">
    <source>
        <dbReference type="SAM" id="Coils"/>
    </source>
</evidence>
<evidence type="ECO:0000313" key="3">
    <source>
        <dbReference type="Proteomes" id="UP001341281"/>
    </source>
</evidence>
<organism evidence="2 3">
    <name type="scientific">Paspalum notatum var. saurae</name>
    <dbReference type="NCBI Taxonomy" id="547442"/>
    <lineage>
        <taxon>Eukaryota</taxon>
        <taxon>Viridiplantae</taxon>
        <taxon>Streptophyta</taxon>
        <taxon>Embryophyta</taxon>
        <taxon>Tracheophyta</taxon>
        <taxon>Spermatophyta</taxon>
        <taxon>Magnoliopsida</taxon>
        <taxon>Liliopsida</taxon>
        <taxon>Poales</taxon>
        <taxon>Poaceae</taxon>
        <taxon>PACMAD clade</taxon>
        <taxon>Panicoideae</taxon>
        <taxon>Andropogonodae</taxon>
        <taxon>Paspaleae</taxon>
        <taxon>Paspalinae</taxon>
        <taxon>Paspalum</taxon>
    </lineage>
</organism>
<name>A0AAQ3U451_PASNO</name>
<keyword evidence="3" id="KW-1185">Reference proteome</keyword>
<sequence>MAEQFRAGSSSMPVINPRLVSSYDPTSTLVFNPSGQYGPPPAFVPRSARTYTTEFIASQNMPHQAFYGIENSIAENNQFIDQIRAATNQYEQNTQSIEEQLQNLRFWNKGF</sequence>
<dbReference type="EMBL" id="CP144751">
    <property type="protein sequence ID" value="WVZ84484.1"/>
    <property type="molecule type" value="Genomic_DNA"/>
</dbReference>
<keyword evidence="1" id="KW-0175">Coiled coil</keyword>